<evidence type="ECO:0000313" key="2">
    <source>
        <dbReference type="Proteomes" id="UP000002624"/>
    </source>
</evidence>
<dbReference type="HOGENOM" id="CLU_2120373_0_0_1"/>
<sequence>MGELEVNTYPTTQRYKYYVYTAQLSTINYRQFYLGQRDEGMMVMTMTTVIVNTTVKLNIHGVQGIYFEAILKAPGAIQLPTDLLWLTALDAVVRQGSICLVSSDLGCVHLLGRL</sequence>
<name>C6HAS7_AJECH</name>
<dbReference type="EMBL" id="GG692421">
    <property type="protein sequence ID" value="EER43410.1"/>
    <property type="molecule type" value="Genomic_DNA"/>
</dbReference>
<organism evidence="1 2">
    <name type="scientific">Ajellomyces capsulatus (strain H143)</name>
    <name type="common">Darling's disease fungus</name>
    <name type="synonym">Histoplasma capsulatum</name>
    <dbReference type="NCBI Taxonomy" id="544712"/>
    <lineage>
        <taxon>Eukaryota</taxon>
        <taxon>Fungi</taxon>
        <taxon>Dikarya</taxon>
        <taxon>Ascomycota</taxon>
        <taxon>Pezizomycotina</taxon>
        <taxon>Eurotiomycetes</taxon>
        <taxon>Eurotiomycetidae</taxon>
        <taxon>Onygenales</taxon>
        <taxon>Ajellomycetaceae</taxon>
        <taxon>Histoplasma</taxon>
    </lineage>
</organism>
<gene>
    <name evidence="1" type="ORF">HCDG_03308</name>
</gene>
<evidence type="ECO:0000313" key="1">
    <source>
        <dbReference type="EMBL" id="EER43410.1"/>
    </source>
</evidence>
<accession>C6HAS7</accession>
<dbReference type="Proteomes" id="UP000002624">
    <property type="component" value="Unassembled WGS sequence"/>
</dbReference>
<dbReference type="AlphaFoldDB" id="C6HAS7"/>
<protein>
    <submittedName>
        <fullName evidence="1">Uncharacterized protein</fullName>
    </submittedName>
</protein>
<proteinExistence type="predicted"/>
<dbReference type="VEuPathDB" id="FungiDB:HCDG_03308"/>
<reference evidence="2" key="1">
    <citation type="submission" date="2009-05" db="EMBL/GenBank/DDBJ databases">
        <title>The genome sequence of Ajellomyces capsulatus strain H143.</title>
        <authorList>
            <person name="Champion M."/>
            <person name="Cuomo C.A."/>
            <person name="Ma L.-J."/>
            <person name="Henn M.R."/>
            <person name="Sil A."/>
            <person name="Goldman B."/>
            <person name="Young S.K."/>
            <person name="Kodira C.D."/>
            <person name="Zeng Q."/>
            <person name="Koehrsen M."/>
            <person name="Alvarado L."/>
            <person name="Berlin A.M."/>
            <person name="Borenstein D."/>
            <person name="Chen Z."/>
            <person name="Engels R."/>
            <person name="Freedman E."/>
            <person name="Gellesch M."/>
            <person name="Goldberg J."/>
            <person name="Griggs A."/>
            <person name="Gujja S."/>
            <person name="Heiman D.I."/>
            <person name="Hepburn T.A."/>
            <person name="Howarth C."/>
            <person name="Jen D."/>
            <person name="Larson L."/>
            <person name="Lewis B."/>
            <person name="Mehta T."/>
            <person name="Park D."/>
            <person name="Pearson M."/>
            <person name="Roberts A."/>
            <person name="Saif S."/>
            <person name="Shea T.D."/>
            <person name="Shenoy N."/>
            <person name="Sisk P."/>
            <person name="Stolte C."/>
            <person name="Sykes S."/>
            <person name="Walk T."/>
            <person name="White J."/>
            <person name="Yandava C."/>
            <person name="Klein B."/>
            <person name="McEwen J.G."/>
            <person name="Puccia R."/>
            <person name="Goldman G.H."/>
            <person name="Felipe M.S."/>
            <person name="Nino-Vega G."/>
            <person name="San-Blas G."/>
            <person name="Taylor J.W."/>
            <person name="Mendoza L."/>
            <person name="Galagan J.E."/>
            <person name="Nusbaum C."/>
            <person name="Birren B.W."/>
        </authorList>
    </citation>
    <scope>NUCLEOTIDE SEQUENCE [LARGE SCALE GENOMIC DNA]</scope>
    <source>
        <strain evidence="2">H143</strain>
    </source>
</reference>